<feature type="domain" description="RRM" evidence="3">
    <location>
        <begin position="403"/>
        <end position="476"/>
    </location>
</feature>
<evidence type="ECO:0000313" key="5">
    <source>
        <dbReference type="RefSeq" id="XP_060040095.1"/>
    </source>
</evidence>
<evidence type="ECO:0000259" key="3">
    <source>
        <dbReference type="PROSITE" id="PS50102"/>
    </source>
</evidence>
<dbReference type="Pfam" id="PF00076">
    <property type="entry name" value="RRM_1"/>
    <property type="match status" value="1"/>
</dbReference>
<feature type="region of interest" description="Disordered" evidence="2">
    <location>
        <begin position="458"/>
        <end position="537"/>
    </location>
</feature>
<organism evidence="4 5">
    <name type="scientific">Erinaceus europaeus</name>
    <name type="common">Western European hedgehog</name>
    <dbReference type="NCBI Taxonomy" id="9365"/>
    <lineage>
        <taxon>Eukaryota</taxon>
        <taxon>Metazoa</taxon>
        <taxon>Chordata</taxon>
        <taxon>Craniata</taxon>
        <taxon>Vertebrata</taxon>
        <taxon>Euteleostomi</taxon>
        <taxon>Mammalia</taxon>
        <taxon>Eutheria</taxon>
        <taxon>Laurasiatheria</taxon>
        <taxon>Eulipotyphla</taxon>
        <taxon>Erinaceidae</taxon>
        <taxon>Erinaceinae</taxon>
        <taxon>Erinaceus</taxon>
    </lineage>
</organism>
<dbReference type="Gene3D" id="3.30.70.330">
    <property type="match status" value="1"/>
</dbReference>
<reference evidence="5" key="1">
    <citation type="submission" date="2025-08" db="UniProtKB">
        <authorList>
            <consortium name="RefSeq"/>
        </authorList>
    </citation>
    <scope>IDENTIFICATION</scope>
</reference>
<dbReference type="SMART" id="SM00360">
    <property type="entry name" value="RRM"/>
    <property type="match status" value="1"/>
</dbReference>
<accession>A0ABM3WU54</accession>
<dbReference type="Proteomes" id="UP001652624">
    <property type="component" value="Unplaced"/>
</dbReference>
<dbReference type="RefSeq" id="XP_060040095.1">
    <property type="nucleotide sequence ID" value="XM_060184112.1"/>
</dbReference>
<gene>
    <name evidence="5" type="primary">RBM44</name>
</gene>
<feature type="region of interest" description="Disordered" evidence="2">
    <location>
        <begin position="571"/>
        <end position="599"/>
    </location>
</feature>
<dbReference type="InterPro" id="IPR035979">
    <property type="entry name" value="RBD_domain_sf"/>
</dbReference>
<proteinExistence type="predicted"/>
<keyword evidence="1" id="KW-0694">RNA-binding</keyword>
<feature type="compositionally biased region" description="Basic and acidic residues" evidence="2">
    <location>
        <begin position="105"/>
        <end position="117"/>
    </location>
</feature>
<evidence type="ECO:0000256" key="1">
    <source>
        <dbReference type="PROSITE-ProRule" id="PRU00176"/>
    </source>
</evidence>
<evidence type="ECO:0000313" key="4">
    <source>
        <dbReference type="Proteomes" id="UP001652624"/>
    </source>
</evidence>
<sequence length="840" mass="88407">MRQSEQPTDCLLPGTLGLAWAYVLNSDRLHRGLSSASTKKELGSVLFSILRDVEVRYVSLKAKLSEGAALSELPPLSIESTLLSAFSEFVSKLMKEDSQIVSGADSERAHQGTRDGGDADFSPGLRKTFSRISLAADSYEPRQPPPPKEGVLGNIDVDIDLSQLRLGEQGHKAAPEVSEDWFDARESLTGTDFPGAQQSVLEPARGEPEPEPEPTRGWFSRATGSSACCPLCASGLDPLLPARPILRCPSAPSTPRPRCPSAPSTPRPALPLCSQHTPSRADPLLPAHPVPTPRPALTLCSQHAPSALTLCSQHAPSALTLCSQHALSALPLCSQHALSALPLCSQHAPSRAGPLLQAMRRLGDRPGALGLDGGGGLLCRHSEAGAGAPAGEPVRGDRGHATHAIHVGGLGPTISEADLRAHFQKYQVCTVSICDSPAYRFATLTLKRSGDARAAAREMNGASVGGRPVNVRLLKSPGEPNPAPPCGKGSRTHPRQPEEGRGPRAAAPPPGPPRTRPRRPAEPDLEQGPKKSCRQVPSAQLLPESPAHHLPANTLDLRSFTRILRRLAELHPGGRHDKCPAGGEAESQGFSPRPTHQHHRGHDFLRLEEPCFRLGPSGAVEVRGLSSALTVVGASGQSGESAHRFGAAQAHVWPGPGPGTGGLCCSRENGENATVSLPQSGRRELAERGRLADLSRALPSTLSSSLLVVLPRGLDRKLPGCPVLSCPEGGRPRVWTGLGSRKRGRLPLLPGAPRTLSSTGNARVSPAPWILRGGVCTEQGGPCLGSFRLLGSRGDYGGGHGGQRVTSGIQEGSSGITMSVTKNKGVFFKTTVGPETRHEG</sequence>
<protein>
    <submittedName>
        <fullName evidence="5">RNA-binding protein 44</fullName>
    </submittedName>
</protein>
<name>A0ABM3WU54_ERIEU</name>
<evidence type="ECO:0000256" key="2">
    <source>
        <dbReference type="SAM" id="MobiDB-lite"/>
    </source>
</evidence>
<dbReference type="InterPro" id="IPR000504">
    <property type="entry name" value="RRM_dom"/>
</dbReference>
<dbReference type="SUPFAM" id="SSF54928">
    <property type="entry name" value="RNA-binding domain, RBD"/>
    <property type="match status" value="1"/>
</dbReference>
<dbReference type="InterPro" id="IPR012677">
    <property type="entry name" value="Nucleotide-bd_a/b_plait_sf"/>
</dbReference>
<feature type="region of interest" description="Disordered" evidence="2">
    <location>
        <begin position="191"/>
        <end position="216"/>
    </location>
</feature>
<keyword evidence="4" id="KW-1185">Reference proteome</keyword>
<dbReference type="PROSITE" id="PS50102">
    <property type="entry name" value="RRM"/>
    <property type="match status" value="1"/>
</dbReference>
<feature type="region of interest" description="Disordered" evidence="2">
    <location>
        <begin position="101"/>
        <end position="125"/>
    </location>
</feature>
<dbReference type="GeneID" id="132536366"/>